<evidence type="ECO:0000256" key="5">
    <source>
        <dbReference type="ARBA" id="ARBA00023027"/>
    </source>
</evidence>
<feature type="region of interest" description="Disordered" evidence="7">
    <location>
        <begin position="1132"/>
        <end position="1173"/>
    </location>
</feature>
<dbReference type="InterPro" id="IPR042197">
    <property type="entry name" value="Apaf_helical"/>
</dbReference>
<evidence type="ECO:0000256" key="7">
    <source>
        <dbReference type="SAM" id="MobiDB-lite"/>
    </source>
</evidence>
<dbReference type="Gene3D" id="3.40.50.10140">
    <property type="entry name" value="Toll/interleukin-1 receptor homology (TIR) domain"/>
    <property type="match status" value="2"/>
</dbReference>
<evidence type="ECO:0000313" key="10">
    <source>
        <dbReference type="Proteomes" id="UP000823674"/>
    </source>
</evidence>
<keyword evidence="5" id="KW-0520">NAD</keyword>
<dbReference type="Gene3D" id="3.80.10.10">
    <property type="entry name" value="Ribonuclease Inhibitor"/>
    <property type="match status" value="2"/>
</dbReference>
<dbReference type="EC" id="3.2.2.6" evidence="1"/>
<keyword evidence="2" id="KW-0433">Leucine-rich repeat</keyword>
<protein>
    <recommendedName>
        <fullName evidence="1">ADP-ribosyl cyclase/cyclic ADP-ribose hydrolase</fullName>
        <ecNumber evidence="1">3.2.2.6</ecNumber>
    </recommendedName>
</protein>
<dbReference type="SUPFAM" id="SSF52058">
    <property type="entry name" value="L domain-like"/>
    <property type="match status" value="1"/>
</dbReference>
<name>A0ABQ7NKD3_BRACM</name>
<dbReference type="EMBL" id="JADBGQ010000002">
    <property type="protein sequence ID" value="KAG5411223.1"/>
    <property type="molecule type" value="Genomic_DNA"/>
</dbReference>
<dbReference type="Pfam" id="PF01582">
    <property type="entry name" value="TIR"/>
    <property type="match status" value="2"/>
</dbReference>
<dbReference type="SUPFAM" id="SSF52200">
    <property type="entry name" value="Toll/Interleukin receptor TIR domain"/>
    <property type="match status" value="2"/>
</dbReference>
<evidence type="ECO:0000256" key="3">
    <source>
        <dbReference type="ARBA" id="ARBA00022737"/>
    </source>
</evidence>
<dbReference type="InterPro" id="IPR027417">
    <property type="entry name" value="P-loop_NTPase"/>
</dbReference>
<dbReference type="PANTHER" id="PTHR11017">
    <property type="entry name" value="LEUCINE-RICH REPEAT-CONTAINING PROTEIN"/>
    <property type="match status" value="1"/>
</dbReference>
<dbReference type="Proteomes" id="UP000823674">
    <property type="component" value="Chromosome A02"/>
</dbReference>
<keyword evidence="3" id="KW-0677">Repeat</keyword>
<keyword evidence="10" id="KW-1185">Reference proteome</keyword>
<reference evidence="9 10" key="1">
    <citation type="submission" date="2021-03" db="EMBL/GenBank/DDBJ databases">
        <authorList>
            <person name="King G.J."/>
            <person name="Bancroft I."/>
            <person name="Baten A."/>
            <person name="Bloomfield J."/>
            <person name="Borpatragohain P."/>
            <person name="He Z."/>
            <person name="Irish N."/>
            <person name="Irwin J."/>
            <person name="Liu K."/>
            <person name="Mauleon R.P."/>
            <person name="Moore J."/>
            <person name="Morris R."/>
            <person name="Ostergaard L."/>
            <person name="Wang B."/>
            <person name="Wells R."/>
        </authorList>
    </citation>
    <scope>NUCLEOTIDE SEQUENCE [LARGE SCALE GENOMIC DNA]</scope>
    <source>
        <strain evidence="9">R-o-18</strain>
        <tissue evidence="9">Leaf</tissue>
    </source>
</reference>
<comment type="caution">
    <text evidence="9">The sequence shown here is derived from an EMBL/GenBank/DDBJ whole genome shotgun (WGS) entry which is preliminary data.</text>
</comment>
<evidence type="ECO:0000256" key="1">
    <source>
        <dbReference type="ARBA" id="ARBA00011982"/>
    </source>
</evidence>
<dbReference type="Pfam" id="PF20160">
    <property type="entry name" value="C-JID"/>
    <property type="match status" value="1"/>
</dbReference>
<feature type="region of interest" description="Disordered" evidence="7">
    <location>
        <begin position="1530"/>
        <end position="1551"/>
    </location>
</feature>
<dbReference type="PANTHER" id="PTHR11017:SF264">
    <property type="entry name" value="ADP-RIBOSYL CYCLASE_CYCLIC ADP-RIBOSE HYDROLASE"/>
    <property type="match status" value="1"/>
</dbReference>
<dbReference type="SMART" id="SM00255">
    <property type="entry name" value="TIR"/>
    <property type="match status" value="2"/>
</dbReference>
<dbReference type="PRINTS" id="PR00364">
    <property type="entry name" value="DISEASERSIST"/>
</dbReference>
<feature type="domain" description="TIR" evidence="8">
    <location>
        <begin position="1222"/>
        <end position="1378"/>
    </location>
</feature>
<dbReference type="PROSITE" id="PS50104">
    <property type="entry name" value="TIR"/>
    <property type="match status" value="2"/>
</dbReference>
<dbReference type="InterPro" id="IPR000157">
    <property type="entry name" value="TIR_dom"/>
</dbReference>
<proteinExistence type="predicted"/>
<dbReference type="InterPro" id="IPR002182">
    <property type="entry name" value="NB-ARC"/>
</dbReference>
<evidence type="ECO:0000256" key="6">
    <source>
        <dbReference type="ARBA" id="ARBA00047304"/>
    </source>
</evidence>
<dbReference type="Gene3D" id="1.10.8.430">
    <property type="entry name" value="Helical domain of apoptotic protease-activating factors"/>
    <property type="match status" value="1"/>
</dbReference>
<feature type="compositionally biased region" description="Polar residues" evidence="7">
    <location>
        <begin position="1388"/>
        <end position="1399"/>
    </location>
</feature>
<dbReference type="SUPFAM" id="SSF52540">
    <property type="entry name" value="P-loop containing nucleoside triphosphate hydrolases"/>
    <property type="match status" value="1"/>
</dbReference>
<feature type="region of interest" description="Disordered" evidence="7">
    <location>
        <begin position="1388"/>
        <end position="1410"/>
    </location>
</feature>
<accession>A0ABQ7NKD3</accession>
<keyword evidence="4" id="KW-0378">Hydrolase</keyword>
<sequence length="1599" mass="178259">MVTTSSYSNVNVGPEVFISFRGEELRENFVSHLYKALRQSGINAFIDSDMVLGDKLITLFKTIKESKIALAILSSKYTASQWCLEELVKIMECSTNGEGCKNLVVIPIFYKVSTSIVDKLEGEFGVNLLNVWRRQPGGARNSRIVKWNAALQDMLSRAALIYDGSMEENAFVARIVEKVNDALSLIWSQSQAHPNLQKRGVEEIPNPPKFYNIALSSAEQRLKQLEEKLHMDSLDCNEDETRVLEIVGMAGIGKTYLAKKLFFKLETKLGRALIIEFDCDNSNRLEKRLVEGLLKKDDPSLIFADENSLEDWKNLLIEKKVVVVFDNVSDKKHLEPLMGNCDWIKKGSRIIITTRDKSLTEGLTVSHLYEVPGLNEREGLELFKAQIGTTLEGNYLELSRKYVDYAGGNPLALEAFGEEIRGKDEDHWEARLGTLSKVSSEKIGKVLRTCFDGLNQKQKDAFLDIAIFFRSKDEDYIKSLLESFDPDTSKAGNNCRELLDKFLIGVSDGRVEMNNLLLTMAMELVEASGGKYLLLPSDSAGSNTDALKNKEGKDKVRGIILDMSNMEEKPLDNQAFVSMSSLLYLKVYYSLCPTHSKAGCKLNLPDGIYFPKDNILRYLDWMRFPGKELPSDFEPMNLIDLRLPYSKTNRVWDCAKVAPKLKWVDLSHSSELTSISSLSDVPNLLRLNLEGCTSLKELPEEMKKMKKLVFLNLRGCTSLLSLPKITLDSLKTLILSGCSKLRTFEVISENLETLYLNGTAIDGLPPAIGNLHRLNFLNLKDCVNLATLPDCLGKLKSLQELKLSRCSKLGVFPDVKEIMESLRVLMLDGTSITEMPSSVIDLSSLRRLCLSRNDKISSLKFDMGHMFHLKWLELKFCTNLTSLPRLPPNLQCLNAHGCTSLRTVASSPDLRFSAEQIHSTFIFTNCHEMEQGSKNDIISYIQKKSELMSDDRYNQDFVFKALTSTCFPGCDIPAWFNHQALGSVLKLDLPQDLNTGRFIGVALSVVVSFKEYKHQNNRTLQVKCTCEFTNASLSPESFIVGGWSEPGEEPHTVESDHVFIGYTTWFNIKKHQQLSSANEVFLRFEVTNGTSAVAECEVMKSGFSLVYEVEVAENTSWEATSKLEKRISYKEDGYPSASPTKADSKSGRGEEDMVGRGVETTGGDGGEGEDGVKDPRNGSLYWSCFGYELRMENWWIEGSHEGCGRPLIFPTSVIMDENQQSPQYQVFLNFRGAQLRHNFIDHLVNAMKGRGINVFIDKDEQKGKDIKILLKRIEESRVTLAIFSTKYTESSWCLDELATIKKRVDLGMLEKVLNNLWESLATTLGVVHEWEYRCEKSKIDEWKKALECVSGKIGFTLDEKSSESNFIGLIITNVLELLEKVSSKEQTTKSQVKLKTTQPREAVGLGKGGNSSSYSTNLSGFGNIPSGKTSINPSWLGSGSSLSGGNSLGPNTTVLSGFDSQSLQVPYSIMSHQGWITGPSGFGSQQSLQPPMQGIYNMGQCAGSASATGNTLAAQTNQLICSGQRPQQPYSTVQSSLAPSGLQNNHNSRYGPGQITYSSSTSYNGVPISKHTYVWNPSPGTTMTATSHIPHPADGLWKF</sequence>
<feature type="compositionally biased region" description="Polar residues" evidence="7">
    <location>
        <begin position="1530"/>
        <end position="1548"/>
    </location>
</feature>
<dbReference type="InterPro" id="IPR032675">
    <property type="entry name" value="LRR_dom_sf"/>
</dbReference>
<gene>
    <name evidence="9" type="primary">A02g509790.1_BraROA</name>
    <name evidence="9" type="ORF">IGI04_007542</name>
</gene>
<evidence type="ECO:0000259" key="8">
    <source>
        <dbReference type="PROSITE" id="PS50104"/>
    </source>
</evidence>
<evidence type="ECO:0000313" key="9">
    <source>
        <dbReference type="EMBL" id="KAG5411223.1"/>
    </source>
</evidence>
<dbReference type="InterPro" id="IPR035897">
    <property type="entry name" value="Toll_tir_struct_dom_sf"/>
</dbReference>
<evidence type="ECO:0000256" key="4">
    <source>
        <dbReference type="ARBA" id="ARBA00022801"/>
    </source>
</evidence>
<dbReference type="InterPro" id="IPR045344">
    <property type="entry name" value="C-JID"/>
</dbReference>
<dbReference type="Gene3D" id="3.40.50.300">
    <property type="entry name" value="P-loop containing nucleotide triphosphate hydrolases"/>
    <property type="match status" value="1"/>
</dbReference>
<organism evidence="9 10">
    <name type="scientific">Brassica rapa subsp. trilocularis</name>
    <dbReference type="NCBI Taxonomy" id="1813537"/>
    <lineage>
        <taxon>Eukaryota</taxon>
        <taxon>Viridiplantae</taxon>
        <taxon>Streptophyta</taxon>
        <taxon>Embryophyta</taxon>
        <taxon>Tracheophyta</taxon>
        <taxon>Spermatophyta</taxon>
        <taxon>Magnoliopsida</taxon>
        <taxon>eudicotyledons</taxon>
        <taxon>Gunneridae</taxon>
        <taxon>Pentapetalae</taxon>
        <taxon>rosids</taxon>
        <taxon>malvids</taxon>
        <taxon>Brassicales</taxon>
        <taxon>Brassicaceae</taxon>
        <taxon>Brassiceae</taxon>
        <taxon>Brassica</taxon>
    </lineage>
</organism>
<comment type="catalytic activity">
    <reaction evidence="6">
        <text>NAD(+) + H2O = ADP-D-ribose + nicotinamide + H(+)</text>
        <dbReference type="Rhea" id="RHEA:16301"/>
        <dbReference type="ChEBI" id="CHEBI:15377"/>
        <dbReference type="ChEBI" id="CHEBI:15378"/>
        <dbReference type="ChEBI" id="CHEBI:17154"/>
        <dbReference type="ChEBI" id="CHEBI:57540"/>
        <dbReference type="ChEBI" id="CHEBI:57967"/>
        <dbReference type="EC" id="3.2.2.6"/>
    </reaction>
    <physiologicalReaction direction="left-to-right" evidence="6">
        <dbReference type="Rhea" id="RHEA:16302"/>
    </physiologicalReaction>
</comment>
<dbReference type="InterPro" id="IPR044974">
    <property type="entry name" value="Disease_R_plants"/>
</dbReference>
<feature type="compositionally biased region" description="Basic and acidic residues" evidence="7">
    <location>
        <begin position="1142"/>
        <end position="1154"/>
    </location>
</feature>
<evidence type="ECO:0000256" key="2">
    <source>
        <dbReference type="ARBA" id="ARBA00022614"/>
    </source>
</evidence>
<dbReference type="Pfam" id="PF00931">
    <property type="entry name" value="NB-ARC"/>
    <property type="match status" value="1"/>
</dbReference>
<feature type="domain" description="TIR" evidence="8">
    <location>
        <begin position="12"/>
        <end position="183"/>
    </location>
</feature>